<proteinExistence type="predicted"/>
<gene>
    <name evidence="2" type="ORF">SAMN05444170_4384</name>
</gene>
<sequence>MIRLITVAGFTLSVAISAQAMTPAPIPQPDGMIMQIAAACGVGRTRVNGVCVARTTIRQTRRAVRRCAVGVTC</sequence>
<feature type="chain" id="PRO_5012003183" evidence="1">
    <location>
        <begin position="21"/>
        <end position="73"/>
    </location>
</feature>
<feature type="signal peptide" evidence="1">
    <location>
        <begin position="1"/>
        <end position="20"/>
    </location>
</feature>
<accession>A0A1M7UBY1</accession>
<dbReference type="Proteomes" id="UP000184096">
    <property type="component" value="Chromosome I"/>
</dbReference>
<name>A0A1M7UBY1_9BRAD</name>
<evidence type="ECO:0000313" key="3">
    <source>
        <dbReference type="Proteomes" id="UP000184096"/>
    </source>
</evidence>
<organism evidence="2 3">
    <name type="scientific">Bradyrhizobium erythrophlei</name>
    <dbReference type="NCBI Taxonomy" id="1437360"/>
    <lineage>
        <taxon>Bacteria</taxon>
        <taxon>Pseudomonadati</taxon>
        <taxon>Pseudomonadota</taxon>
        <taxon>Alphaproteobacteria</taxon>
        <taxon>Hyphomicrobiales</taxon>
        <taxon>Nitrobacteraceae</taxon>
        <taxon>Bradyrhizobium</taxon>
    </lineage>
</organism>
<dbReference type="AlphaFoldDB" id="A0A1M7UBY1"/>
<keyword evidence="3" id="KW-1185">Reference proteome</keyword>
<protein>
    <submittedName>
        <fullName evidence="2">Uncharacterized protein</fullName>
    </submittedName>
</protein>
<evidence type="ECO:0000256" key="1">
    <source>
        <dbReference type="SAM" id="SignalP"/>
    </source>
</evidence>
<keyword evidence="1" id="KW-0732">Signal</keyword>
<reference evidence="3" key="1">
    <citation type="submission" date="2016-11" db="EMBL/GenBank/DDBJ databases">
        <authorList>
            <person name="Varghese N."/>
            <person name="Submissions S."/>
        </authorList>
    </citation>
    <scope>NUCLEOTIDE SEQUENCE [LARGE SCALE GENOMIC DNA]</scope>
    <source>
        <strain evidence="3">GAS401</strain>
    </source>
</reference>
<evidence type="ECO:0000313" key="2">
    <source>
        <dbReference type="EMBL" id="SHN80509.1"/>
    </source>
</evidence>
<dbReference type="EMBL" id="LT670849">
    <property type="protein sequence ID" value="SHN80509.1"/>
    <property type="molecule type" value="Genomic_DNA"/>
</dbReference>